<evidence type="ECO:0000256" key="1">
    <source>
        <dbReference type="ARBA" id="ARBA00004155"/>
    </source>
</evidence>
<comment type="similarity">
    <text evidence="2">Belongs to the major facilitator superfamily.</text>
</comment>
<dbReference type="Pfam" id="PF07690">
    <property type="entry name" value="MFS_1"/>
    <property type="match status" value="1"/>
</dbReference>
<feature type="domain" description="Major facilitator superfamily (MFS) profile" evidence="26">
    <location>
        <begin position="19"/>
        <end position="418"/>
    </location>
</feature>
<comment type="catalytic activity">
    <reaction evidence="19">
        <text>L-alanyl-L-lysine(out) = L-alanyl-L-lysine(in)</text>
        <dbReference type="Rhea" id="RHEA:79415"/>
        <dbReference type="ChEBI" id="CHEBI:192470"/>
    </reaction>
</comment>
<evidence type="ECO:0000256" key="17">
    <source>
        <dbReference type="ARBA" id="ARBA00044903"/>
    </source>
</evidence>
<keyword evidence="7" id="KW-0458">Lysosome</keyword>
<dbReference type="PANTHER" id="PTHR23512">
    <property type="entry name" value="MAJOR FACILITATOR SUPERFAMILY DOMAIN-CONTAINING PROTEIN 1"/>
    <property type="match status" value="1"/>
</dbReference>
<dbReference type="GO" id="GO:0005765">
    <property type="term" value="C:lysosomal membrane"/>
    <property type="evidence" value="ECO:0007669"/>
    <property type="project" value="UniProtKB-SubCell"/>
</dbReference>
<dbReference type="PROSITE" id="PS50850">
    <property type="entry name" value="MFS"/>
    <property type="match status" value="1"/>
</dbReference>
<comment type="catalytic activity">
    <reaction evidence="8">
        <text>L-lysyl-L-alanine(out) = L-lysyl-L-alanine(in)</text>
        <dbReference type="Rhea" id="RHEA:79399"/>
        <dbReference type="ChEBI" id="CHEBI:229954"/>
    </reaction>
</comment>
<evidence type="ECO:0000256" key="23">
    <source>
        <dbReference type="ARBA" id="ARBA00045709"/>
    </source>
</evidence>
<reference evidence="27" key="1">
    <citation type="submission" date="2018-10" db="EMBL/GenBank/DDBJ databases">
        <title>Transcriptome assembly of Aceria tosichella (Wheat curl mite) Type 2.</title>
        <authorList>
            <person name="Scully E.D."/>
            <person name="Geib S.M."/>
            <person name="Palmer N.A."/>
            <person name="Gupta A.K."/>
            <person name="Sarath G."/>
            <person name="Tatineni S."/>
        </authorList>
    </citation>
    <scope>NUCLEOTIDE SEQUENCE</scope>
    <source>
        <strain evidence="27">LincolnNE</strain>
    </source>
</reference>
<evidence type="ECO:0000256" key="19">
    <source>
        <dbReference type="ARBA" id="ARBA00044919"/>
    </source>
</evidence>
<evidence type="ECO:0000256" key="14">
    <source>
        <dbReference type="ARBA" id="ARBA00044898"/>
    </source>
</evidence>
<feature type="transmembrane region" description="Helical" evidence="25">
    <location>
        <begin position="360"/>
        <end position="384"/>
    </location>
</feature>
<evidence type="ECO:0000256" key="11">
    <source>
        <dbReference type="ARBA" id="ARBA00044884"/>
    </source>
</evidence>
<name>A0A6G1SPV0_9ACAR</name>
<feature type="transmembrane region" description="Helical" evidence="25">
    <location>
        <begin position="331"/>
        <end position="353"/>
    </location>
</feature>
<comment type="catalytic activity">
    <reaction evidence="10">
        <text>L-alpha-aminoacyl-L-arginine(out) = L-alpha-aminoacyl-L-arginine(in)</text>
        <dbReference type="Rhea" id="RHEA:79367"/>
        <dbReference type="ChEBI" id="CHEBI:229968"/>
    </reaction>
</comment>
<comment type="catalytic activity">
    <reaction evidence="17">
        <text>L-arginyl-glycine(out) = L-arginyl-glycine(in)</text>
        <dbReference type="Rhea" id="RHEA:79391"/>
        <dbReference type="ChEBI" id="CHEBI:229955"/>
    </reaction>
</comment>
<evidence type="ECO:0000256" key="24">
    <source>
        <dbReference type="ARBA" id="ARBA00046376"/>
    </source>
</evidence>
<dbReference type="GO" id="GO:0022857">
    <property type="term" value="F:transmembrane transporter activity"/>
    <property type="evidence" value="ECO:0007669"/>
    <property type="project" value="InterPro"/>
</dbReference>
<evidence type="ECO:0000256" key="3">
    <source>
        <dbReference type="ARBA" id="ARBA00022448"/>
    </source>
</evidence>
<comment type="catalytic activity">
    <reaction evidence="14">
        <text>L-aspartyl-L-lysine(out) = L-aspartyl-L-lysine(in)</text>
        <dbReference type="Rhea" id="RHEA:79411"/>
        <dbReference type="ChEBI" id="CHEBI:229953"/>
    </reaction>
</comment>
<dbReference type="CDD" id="cd17340">
    <property type="entry name" value="MFS_MFSD1"/>
    <property type="match status" value="1"/>
</dbReference>
<feature type="transmembrane region" description="Helical" evidence="25">
    <location>
        <begin position="279"/>
        <end position="296"/>
    </location>
</feature>
<accession>A0A6G1SPV0</accession>
<evidence type="ECO:0000313" key="27">
    <source>
        <dbReference type="EMBL" id="MDE52231.1"/>
    </source>
</evidence>
<comment type="subunit">
    <text evidence="24">Homodimer. Interacts with lysosomal protein GLMP (via lumenal domain); the interaction starts while both proteins are still in the endoplasmic reticulum and is required for stabilization of MFSD1 in lysosomes but has no direct effect on its targeting to lysosomes or transporter activity.</text>
</comment>
<comment type="catalytic activity">
    <reaction evidence="18">
        <text>L-histidyl-L-alpha-amino acid(out) = L-histidyl-L-alpha-amino acid(in)</text>
        <dbReference type="Rhea" id="RHEA:79379"/>
        <dbReference type="ChEBI" id="CHEBI:229964"/>
    </reaction>
</comment>
<evidence type="ECO:0000256" key="15">
    <source>
        <dbReference type="ARBA" id="ARBA00044899"/>
    </source>
</evidence>
<protein>
    <recommendedName>
        <fullName evidence="21">Lysosomal dipeptide transporter MFSD1</fullName>
    </recommendedName>
    <alternativeName>
        <fullName evidence="22">Major facilitator superfamily domain-containing protein 1</fullName>
    </alternativeName>
</protein>
<feature type="transmembrane region" description="Helical" evidence="25">
    <location>
        <begin position="390"/>
        <end position="412"/>
    </location>
</feature>
<comment type="catalytic activity">
    <reaction evidence="11">
        <text>L-alpha-aminoacyl-L-histidine(out) = L-alpha-aminoacyl-L-histidine(in)</text>
        <dbReference type="Rhea" id="RHEA:79375"/>
        <dbReference type="ChEBI" id="CHEBI:229967"/>
    </reaction>
</comment>
<comment type="catalytic activity">
    <reaction evidence="12">
        <text>L-lysyl-L-alpha-amino acid(out) = L-lysyl-L-alpha-amino acid(in)</text>
        <dbReference type="Rhea" id="RHEA:79387"/>
        <dbReference type="ChEBI" id="CHEBI:229965"/>
    </reaction>
</comment>
<gene>
    <name evidence="27" type="primary">mfsd1</name>
    <name evidence="27" type="ORF">g.17200</name>
</gene>
<keyword evidence="3" id="KW-0813">Transport</keyword>
<keyword evidence="5 25" id="KW-1133">Transmembrane helix</keyword>
<comment type="catalytic activity">
    <reaction evidence="15">
        <text>L-arginyl-L-alpha-amino acid(out) = L-arginyl-L-alpha-amino acid(in)</text>
        <dbReference type="Rhea" id="RHEA:79371"/>
        <dbReference type="ChEBI" id="CHEBI:84315"/>
    </reaction>
</comment>
<feature type="transmembrane region" description="Helical" evidence="25">
    <location>
        <begin position="238"/>
        <end position="259"/>
    </location>
</feature>
<dbReference type="InterPro" id="IPR020846">
    <property type="entry name" value="MFS_dom"/>
</dbReference>
<evidence type="ECO:0000259" key="26">
    <source>
        <dbReference type="PROSITE" id="PS50850"/>
    </source>
</evidence>
<dbReference type="Gene3D" id="1.20.1250.20">
    <property type="entry name" value="MFS general substrate transporter like domains"/>
    <property type="match status" value="2"/>
</dbReference>
<evidence type="ECO:0000256" key="9">
    <source>
        <dbReference type="ARBA" id="ARBA00044878"/>
    </source>
</evidence>
<dbReference type="InterPro" id="IPR052187">
    <property type="entry name" value="MFSD1"/>
</dbReference>
<evidence type="ECO:0000256" key="8">
    <source>
        <dbReference type="ARBA" id="ARBA00044876"/>
    </source>
</evidence>
<comment type="function">
    <text evidence="23">Lysosomal dipeptide uniporter that selectively exports lysine, arginine or histidine-containing dipeptides with a net positive charge from the lysosome lumen into the cytosol. Could play a role in a specific type of protein O-glycosylation indirectly regulating macrophages migration and tissue invasion. Also essential for liver homeostasis.</text>
</comment>
<evidence type="ECO:0000256" key="6">
    <source>
        <dbReference type="ARBA" id="ARBA00023136"/>
    </source>
</evidence>
<comment type="subcellular location">
    <subcellularLocation>
        <location evidence="1">Lysosome membrane</location>
        <topology evidence="1">Multi-pass membrane protein</topology>
    </subcellularLocation>
</comment>
<evidence type="ECO:0000256" key="13">
    <source>
        <dbReference type="ARBA" id="ARBA00044893"/>
    </source>
</evidence>
<feature type="transmembrane region" description="Helical" evidence="25">
    <location>
        <begin position="303"/>
        <end position="325"/>
    </location>
</feature>
<evidence type="ECO:0000256" key="4">
    <source>
        <dbReference type="ARBA" id="ARBA00022692"/>
    </source>
</evidence>
<evidence type="ECO:0000256" key="25">
    <source>
        <dbReference type="SAM" id="Phobius"/>
    </source>
</evidence>
<evidence type="ECO:0000256" key="2">
    <source>
        <dbReference type="ARBA" id="ARBA00008335"/>
    </source>
</evidence>
<proteinExistence type="inferred from homology"/>
<comment type="catalytic activity">
    <reaction evidence="9">
        <text>L-histidyl-glycine(out) = L-histidyl-glycine(in)</text>
        <dbReference type="Rhea" id="RHEA:79395"/>
        <dbReference type="ChEBI" id="CHEBI:229957"/>
    </reaction>
</comment>
<evidence type="ECO:0000256" key="18">
    <source>
        <dbReference type="ARBA" id="ARBA00044912"/>
    </source>
</evidence>
<evidence type="ECO:0000256" key="22">
    <source>
        <dbReference type="ARBA" id="ARBA00045018"/>
    </source>
</evidence>
<evidence type="ECO:0000256" key="12">
    <source>
        <dbReference type="ARBA" id="ARBA00044891"/>
    </source>
</evidence>
<comment type="catalytic activity">
    <reaction evidence="13">
        <text>L-alpha-aminoacyl-L-lysine(out) = L-alpha-aminoacyl-L-lysine(in)</text>
        <dbReference type="Rhea" id="RHEA:79383"/>
        <dbReference type="ChEBI" id="CHEBI:229966"/>
    </reaction>
</comment>
<dbReference type="InterPro" id="IPR011701">
    <property type="entry name" value="MFS"/>
</dbReference>
<dbReference type="SUPFAM" id="SSF103473">
    <property type="entry name" value="MFS general substrate transporter"/>
    <property type="match status" value="1"/>
</dbReference>
<dbReference type="PANTHER" id="PTHR23512:SF3">
    <property type="entry name" value="MAJOR FACILITATOR SUPERFAMILY DOMAIN-CONTAINING PROTEIN 1"/>
    <property type="match status" value="1"/>
</dbReference>
<sequence length="436" mass="48402">MSLYEELINPGSALHRYLALALICLLGFGNNFCYDAPGALEAQIEDAMSIGTSQFTSLYALYSWPNVIMCFFGGLLIDRVLGIRLGSILFLTLLVIGQAFFALGAFVGEFWIMQVGRFIYGLGGESLAVAQSTYVVAWFKGRELNAVFGFQMTVSRVGSTLAFNTLHLVFNSNKALYPPRIALGYTLLIAGLTCVLSLNAALILSVLDKRAERMLGREMPQPEEAIRLKDATNFKSEFWMLTLICVSFYLTIFPFVAIGSKFFQTKWNYPQSEADAIDSVIYMISAVSSPLIGFVVDKVGRNLIFLLVSCILVLGSHMLMAVTFINQWIPMIALGIGYSIMSSSLWPLVTLVVPQQQLGTAYGVMQAIQNLGLALTANLTGILIDWKGYIFVEMFFVLWVSIALICTLLLIVQDHRRKGCLNLTTAQRRMRELHDD</sequence>
<dbReference type="AlphaFoldDB" id="A0A6G1SPV0"/>
<feature type="transmembrane region" description="Helical" evidence="25">
    <location>
        <begin position="182"/>
        <end position="207"/>
    </location>
</feature>
<dbReference type="InterPro" id="IPR036259">
    <property type="entry name" value="MFS_trans_sf"/>
</dbReference>
<evidence type="ECO:0000256" key="20">
    <source>
        <dbReference type="ARBA" id="ARBA00044924"/>
    </source>
</evidence>
<feature type="transmembrane region" description="Helical" evidence="25">
    <location>
        <begin position="89"/>
        <end position="112"/>
    </location>
</feature>
<dbReference type="EMBL" id="GGYP01007460">
    <property type="protein sequence ID" value="MDE52231.1"/>
    <property type="molecule type" value="Transcribed_RNA"/>
</dbReference>
<keyword evidence="6 25" id="KW-0472">Membrane</keyword>
<feature type="transmembrane region" description="Helical" evidence="25">
    <location>
        <begin position="57"/>
        <end position="77"/>
    </location>
</feature>
<evidence type="ECO:0000256" key="10">
    <source>
        <dbReference type="ARBA" id="ARBA00044881"/>
    </source>
</evidence>
<comment type="catalytic activity">
    <reaction evidence="20">
        <text>L-lysyl-glycine(out) = L-lysyl-glycine(in)</text>
        <dbReference type="Rhea" id="RHEA:79407"/>
        <dbReference type="ChEBI" id="CHEBI:191202"/>
    </reaction>
</comment>
<comment type="catalytic activity">
    <reaction evidence="16">
        <text>L-lysyl-L-lysine(out) = L-lysyl-L-lysine(in)</text>
        <dbReference type="Rhea" id="RHEA:79403"/>
        <dbReference type="ChEBI" id="CHEBI:229956"/>
    </reaction>
</comment>
<evidence type="ECO:0000256" key="5">
    <source>
        <dbReference type="ARBA" id="ARBA00022989"/>
    </source>
</evidence>
<evidence type="ECO:0000256" key="7">
    <source>
        <dbReference type="ARBA" id="ARBA00023228"/>
    </source>
</evidence>
<evidence type="ECO:0000256" key="21">
    <source>
        <dbReference type="ARBA" id="ARBA00044985"/>
    </source>
</evidence>
<feature type="transmembrane region" description="Helical" evidence="25">
    <location>
        <begin position="118"/>
        <end position="139"/>
    </location>
</feature>
<evidence type="ECO:0000256" key="16">
    <source>
        <dbReference type="ARBA" id="ARBA00044900"/>
    </source>
</evidence>
<keyword evidence="4 25" id="KW-0812">Transmembrane</keyword>
<organism evidence="27">
    <name type="scientific">Aceria tosichella</name>
    <name type="common">wheat curl mite</name>
    <dbReference type="NCBI Taxonomy" id="561515"/>
    <lineage>
        <taxon>Eukaryota</taxon>
        <taxon>Metazoa</taxon>
        <taxon>Ecdysozoa</taxon>
        <taxon>Arthropoda</taxon>
        <taxon>Chelicerata</taxon>
        <taxon>Arachnida</taxon>
        <taxon>Acari</taxon>
        <taxon>Acariformes</taxon>
        <taxon>Trombidiformes</taxon>
        <taxon>Prostigmata</taxon>
        <taxon>Eupodina</taxon>
        <taxon>Eriophyoidea</taxon>
        <taxon>Eriophyidae</taxon>
        <taxon>Eriophyinae</taxon>
        <taxon>Aceriini</taxon>
        <taxon>Aceria</taxon>
    </lineage>
</organism>